<evidence type="ECO:0000313" key="5">
    <source>
        <dbReference type="Proteomes" id="UP001469365"/>
    </source>
</evidence>
<evidence type="ECO:0000313" key="4">
    <source>
        <dbReference type="EMBL" id="MEK8126466.1"/>
    </source>
</evidence>
<gene>
    <name evidence="4" type="ORF">WMW72_00905</name>
</gene>
<proteinExistence type="predicted"/>
<dbReference type="EMBL" id="JBBPCC010000001">
    <property type="protein sequence ID" value="MEK8126466.1"/>
    <property type="molecule type" value="Genomic_DNA"/>
</dbReference>
<keyword evidence="5" id="KW-1185">Reference proteome</keyword>
<evidence type="ECO:0000259" key="3">
    <source>
        <dbReference type="Pfam" id="PF18705"/>
    </source>
</evidence>
<comment type="caution">
    <text evidence="4">The sequence shown here is derived from an EMBL/GenBank/DDBJ whole genome shotgun (WGS) entry which is preliminary data.</text>
</comment>
<sequence>MVNQFLDDKLTQAKSTLPEQLPQTVRSRLDETYKMIEQMEAPEQPTRRTKKEKKPMKLIHKLSIIISAAAVMGVAVIGSGFISPVMAETLSKIPNLNGLFAKWGYVSGDIGLEQADEYAVNVGKTVTQDGLSIHINNAVFDGTRIVMELATPGNTLNTVTVPEPGAGNRMEPPVQGKGALEEIQAIYQGQPLILSAAIENDNPSKMLLNISNFIDPQHTGNPSYQTVQFPKKIDLTLKVKLKDYNTPFNLVLPLTQTADKTTLASNEVKSFEHINLKIDKLDLTPITTQLDIRYVPGQGQSIADMLAAIPKTYKGSDGNFLILQYEVVDDQGVALRPVGLMVPQVPITTLTFEPFKTKPKFVTIKPYLNVPTGEPAKPDETTAIGNVLSYSAPTKKVYVSELELTLQVK</sequence>
<dbReference type="RefSeq" id="WP_341413524.1">
    <property type="nucleotide sequence ID" value="NZ_JBBPCC010000001.1"/>
</dbReference>
<protein>
    <submittedName>
        <fullName evidence="4">DUF4179 domain-containing protein</fullName>
    </submittedName>
</protein>
<keyword evidence="1" id="KW-0472">Membrane</keyword>
<dbReference type="Pfam" id="PF13786">
    <property type="entry name" value="DUF4179"/>
    <property type="match status" value="1"/>
</dbReference>
<keyword evidence="1" id="KW-0812">Transmembrane</keyword>
<feature type="domain" description="DUF4179" evidence="2">
    <location>
        <begin position="64"/>
        <end position="147"/>
    </location>
</feature>
<dbReference type="Pfam" id="PF18705">
    <property type="entry name" value="DUF5643"/>
    <property type="match status" value="1"/>
</dbReference>
<evidence type="ECO:0000259" key="2">
    <source>
        <dbReference type="Pfam" id="PF13786"/>
    </source>
</evidence>
<evidence type="ECO:0000256" key="1">
    <source>
        <dbReference type="SAM" id="Phobius"/>
    </source>
</evidence>
<organism evidence="4 5">
    <name type="scientific">Paenibacillus filicis</name>
    <dbReference type="NCBI Taxonomy" id="669464"/>
    <lineage>
        <taxon>Bacteria</taxon>
        <taxon>Bacillati</taxon>
        <taxon>Bacillota</taxon>
        <taxon>Bacilli</taxon>
        <taxon>Bacillales</taxon>
        <taxon>Paenibacillaceae</taxon>
        <taxon>Paenibacillus</taxon>
    </lineage>
</organism>
<reference evidence="4 5" key="1">
    <citation type="submission" date="2024-04" db="EMBL/GenBank/DDBJ databases">
        <title>draft genome sequnece of Paenibacillus filicis.</title>
        <authorList>
            <person name="Kim D.-U."/>
        </authorList>
    </citation>
    <scope>NUCLEOTIDE SEQUENCE [LARGE SCALE GENOMIC DNA]</scope>
    <source>
        <strain evidence="4 5">KACC14197</strain>
    </source>
</reference>
<keyword evidence="1" id="KW-1133">Transmembrane helix</keyword>
<dbReference type="InterPro" id="IPR040680">
    <property type="entry name" value="DUF5643"/>
</dbReference>
<dbReference type="InterPro" id="IPR025436">
    <property type="entry name" value="DUF4179"/>
</dbReference>
<dbReference type="Proteomes" id="UP001469365">
    <property type="component" value="Unassembled WGS sequence"/>
</dbReference>
<feature type="transmembrane region" description="Helical" evidence="1">
    <location>
        <begin position="58"/>
        <end position="82"/>
    </location>
</feature>
<accession>A0ABU9DDX4</accession>
<feature type="domain" description="DUF5643" evidence="3">
    <location>
        <begin position="261"/>
        <end position="377"/>
    </location>
</feature>
<name>A0ABU9DDX4_9BACL</name>